<dbReference type="Proteomes" id="UP000320762">
    <property type="component" value="Unassembled WGS sequence"/>
</dbReference>
<proteinExistence type="predicted"/>
<gene>
    <name evidence="1" type="ORF">BD626DRAFT_503591</name>
</gene>
<name>A0A550C7D5_9AGAR</name>
<evidence type="ECO:0000313" key="1">
    <source>
        <dbReference type="EMBL" id="TRM60704.1"/>
    </source>
</evidence>
<accession>A0A550C7D5</accession>
<dbReference type="EMBL" id="VDMD01000020">
    <property type="protein sequence ID" value="TRM60704.1"/>
    <property type="molecule type" value="Genomic_DNA"/>
</dbReference>
<organism evidence="1 2">
    <name type="scientific">Schizophyllum amplum</name>
    <dbReference type="NCBI Taxonomy" id="97359"/>
    <lineage>
        <taxon>Eukaryota</taxon>
        <taxon>Fungi</taxon>
        <taxon>Dikarya</taxon>
        <taxon>Basidiomycota</taxon>
        <taxon>Agaricomycotina</taxon>
        <taxon>Agaricomycetes</taxon>
        <taxon>Agaricomycetidae</taxon>
        <taxon>Agaricales</taxon>
        <taxon>Schizophyllaceae</taxon>
        <taxon>Schizophyllum</taxon>
    </lineage>
</organism>
<comment type="caution">
    <text evidence="1">The sequence shown here is derived from an EMBL/GenBank/DDBJ whole genome shotgun (WGS) entry which is preliminary data.</text>
</comment>
<evidence type="ECO:0000313" key="2">
    <source>
        <dbReference type="Proteomes" id="UP000320762"/>
    </source>
</evidence>
<dbReference type="AlphaFoldDB" id="A0A550C7D5"/>
<protein>
    <submittedName>
        <fullName evidence="1">Uncharacterized protein</fullName>
    </submittedName>
</protein>
<reference evidence="1 2" key="1">
    <citation type="journal article" date="2019" name="New Phytol.">
        <title>Comparative genomics reveals unique wood-decay strategies and fruiting body development in the Schizophyllaceae.</title>
        <authorList>
            <person name="Almasi E."/>
            <person name="Sahu N."/>
            <person name="Krizsan K."/>
            <person name="Balint B."/>
            <person name="Kovacs G.M."/>
            <person name="Kiss B."/>
            <person name="Cseklye J."/>
            <person name="Drula E."/>
            <person name="Henrissat B."/>
            <person name="Nagy I."/>
            <person name="Chovatia M."/>
            <person name="Adam C."/>
            <person name="LaButti K."/>
            <person name="Lipzen A."/>
            <person name="Riley R."/>
            <person name="Grigoriev I.V."/>
            <person name="Nagy L.G."/>
        </authorList>
    </citation>
    <scope>NUCLEOTIDE SEQUENCE [LARGE SCALE GENOMIC DNA]</scope>
    <source>
        <strain evidence="1 2">NL-1724</strain>
    </source>
</reference>
<keyword evidence="2" id="KW-1185">Reference proteome</keyword>
<sequence length="162" mass="18528">MTSEATHPTAHPAALYPNAPPGPYVQCCIRGGYPITHAEAFRWATLVAEGTDRHPPKDLDDLDRAVHLLDLIFCKYNDLDCFPVTNPNDPEGKEMSWLVATTPRRYEYFPKAEIDEKLGKNEDFWTPSIQLEQSYLDTNAKEALERKGFKLQSFHTAFWSLR</sequence>